<gene>
    <name evidence="2" type="ORF">OIDMADRAFT_119094</name>
</gene>
<reference evidence="3" key="2">
    <citation type="submission" date="2015-01" db="EMBL/GenBank/DDBJ databases">
        <title>Evolutionary Origins and Diversification of the Mycorrhizal Mutualists.</title>
        <authorList>
            <consortium name="DOE Joint Genome Institute"/>
            <consortium name="Mycorrhizal Genomics Consortium"/>
            <person name="Kohler A."/>
            <person name="Kuo A."/>
            <person name="Nagy L.G."/>
            <person name="Floudas D."/>
            <person name="Copeland A."/>
            <person name="Barry K.W."/>
            <person name="Cichocki N."/>
            <person name="Veneault-Fourrey C."/>
            <person name="LaButti K."/>
            <person name="Lindquist E.A."/>
            <person name="Lipzen A."/>
            <person name="Lundell T."/>
            <person name="Morin E."/>
            <person name="Murat C."/>
            <person name="Riley R."/>
            <person name="Ohm R."/>
            <person name="Sun H."/>
            <person name="Tunlid A."/>
            <person name="Henrissat B."/>
            <person name="Grigoriev I.V."/>
            <person name="Hibbett D.S."/>
            <person name="Martin F."/>
        </authorList>
    </citation>
    <scope>NUCLEOTIDE SEQUENCE [LARGE SCALE GENOMIC DNA]</scope>
    <source>
        <strain evidence="3">Zn</strain>
    </source>
</reference>
<name>A0A0C3DME1_OIDMZ</name>
<sequence>MHNISLTLGTASIPSFIDWRLTNSVTDCGQHSIVISNSAVSGEVDLCPGVIGPASLSILSLAPTTLDVFGVDATSSTLLHKRFSNSTWSPTWENLGGPLPSLQSPPVTTSWGNRMNVFALGGDLAVWWKFFDGRTWSPSENGWISLSGKWASPPAAVSWGPNRIDVFVLGDNKQMYWKWFDGTKWEPSPNGWTSLGGNWTTQPVAVSWAANRIDLFTIGTNQKVYHKSFDGSKWSPSTTGWESLGGTFNSAPAVVSWAPGRLDIICLGTDDTVYHKWFVNNTWGPSATSWQSLGAQKFQSLPVITSWGHDRLDLFGLNALDGTLLHKFWDSGSWGPNGVNDVDPWENLFGLPNSVPSVACWGAGRIDVVAVQTDGNPLAHLSFEGGVWGGGVGTWDGLGGTFGAA</sequence>
<proteinExistence type="predicted"/>
<dbReference type="SUPFAM" id="SSF89372">
    <property type="entry name" value="Fucose-specific lectin"/>
    <property type="match status" value="2"/>
</dbReference>
<reference evidence="2 3" key="1">
    <citation type="submission" date="2014-04" db="EMBL/GenBank/DDBJ databases">
        <authorList>
            <consortium name="DOE Joint Genome Institute"/>
            <person name="Kuo A."/>
            <person name="Martino E."/>
            <person name="Perotto S."/>
            <person name="Kohler A."/>
            <person name="Nagy L.G."/>
            <person name="Floudas D."/>
            <person name="Copeland A."/>
            <person name="Barry K.W."/>
            <person name="Cichocki N."/>
            <person name="Veneault-Fourrey C."/>
            <person name="LaButti K."/>
            <person name="Lindquist E.A."/>
            <person name="Lipzen A."/>
            <person name="Lundell T."/>
            <person name="Morin E."/>
            <person name="Murat C."/>
            <person name="Sun H."/>
            <person name="Tunlid A."/>
            <person name="Henrissat B."/>
            <person name="Grigoriev I.V."/>
            <person name="Hibbett D.S."/>
            <person name="Martin F."/>
            <person name="Nordberg H.P."/>
            <person name="Cantor M.N."/>
            <person name="Hua S.X."/>
        </authorList>
    </citation>
    <scope>NUCLEOTIDE SEQUENCE [LARGE SCALE GENOMIC DNA]</scope>
    <source>
        <strain evidence="2 3">Zn</strain>
    </source>
</reference>
<accession>A0A0C3DME1</accession>
<evidence type="ECO:0000259" key="1">
    <source>
        <dbReference type="Pfam" id="PF26607"/>
    </source>
</evidence>
<dbReference type="Proteomes" id="UP000054321">
    <property type="component" value="Unassembled WGS sequence"/>
</dbReference>
<feature type="domain" description="PLL-like beta propeller" evidence="1">
    <location>
        <begin position="38"/>
        <end position="401"/>
    </location>
</feature>
<organism evidence="2 3">
    <name type="scientific">Oidiodendron maius (strain Zn)</name>
    <dbReference type="NCBI Taxonomy" id="913774"/>
    <lineage>
        <taxon>Eukaryota</taxon>
        <taxon>Fungi</taxon>
        <taxon>Dikarya</taxon>
        <taxon>Ascomycota</taxon>
        <taxon>Pezizomycotina</taxon>
        <taxon>Leotiomycetes</taxon>
        <taxon>Leotiomycetes incertae sedis</taxon>
        <taxon>Myxotrichaceae</taxon>
        <taxon>Oidiodendron</taxon>
    </lineage>
</organism>
<dbReference type="STRING" id="913774.A0A0C3DME1"/>
<dbReference type="InParanoid" id="A0A0C3DME1"/>
<dbReference type="OrthoDB" id="406838at2759"/>
<dbReference type="InterPro" id="IPR058502">
    <property type="entry name" value="PLL-like_beta-prop"/>
</dbReference>
<dbReference type="Pfam" id="PF26607">
    <property type="entry name" value="DUF8189"/>
    <property type="match status" value="1"/>
</dbReference>
<dbReference type="AlphaFoldDB" id="A0A0C3DME1"/>
<dbReference type="CDD" id="cd22954">
    <property type="entry name" value="PLL_lectin"/>
    <property type="match status" value="1"/>
</dbReference>
<dbReference type="EMBL" id="KN832874">
    <property type="protein sequence ID" value="KIN03178.1"/>
    <property type="molecule type" value="Genomic_DNA"/>
</dbReference>
<keyword evidence="3" id="KW-1185">Reference proteome</keyword>
<evidence type="ECO:0000313" key="2">
    <source>
        <dbReference type="EMBL" id="KIN03178.1"/>
    </source>
</evidence>
<dbReference type="HOGENOM" id="CLU_059884_2_0_1"/>
<dbReference type="Gene3D" id="2.120.10.70">
    <property type="entry name" value="Fucose-specific lectin"/>
    <property type="match status" value="1"/>
</dbReference>
<protein>
    <recommendedName>
        <fullName evidence="1">PLL-like beta propeller domain-containing protein</fullName>
    </recommendedName>
</protein>
<evidence type="ECO:0000313" key="3">
    <source>
        <dbReference type="Proteomes" id="UP000054321"/>
    </source>
</evidence>